<proteinExistence type="predicted"/>
<reference evidence="1 2" key="1">
    <citation type="submission" date="2019-04" db="EMBL/GenBank/DDBJ databases">
        <title>Streptomyces oryziradicis sp. nov., a novel actinomycete isolated from rhizosphere soil of rice (Oryza sativa L.).</title>
        <authorList>
            <person name="Li C."/>
        </authorList>
    </citation>
    <scope>NUCLEOTIDE SEQUENCE [LARGE SCALE GENOMIC DNA]</scope>
    <source>
        <strain evidence="1 2">NEAU-C40</strain>
    </source>
</reference>
<comment type="caution">
    <text evidence="1">The sequence shown here is derived from an EMBL/GenBank/DDBJ whole genome shotgun (WGS) entry which is preliminary data.</text>
</comment>
<dbReference type="EMBL" id="SUMC01000009">
    <property type="protein sequence ID" value="TKA11242.1"/>
    <property type="molecule type" value="Genomic_DNA"/>
</dbReference>
<sequence>MNAVASHARKVHDMPHHHHAGEDELLWSKLSARTRFPNLAPPAIYIRVAVGLGPDARHEPAPATGTNAAAVPVAAGLALQLIWCS</sequence>
<protein>
    <submittedName>
        <fullName evidence="1">Uncharacterized protein</fullName>
    </submittedName>
</protein>
<evidence type="ECO:0000313" key="1">
    <source>
        <dbReference type="EMBL" id="TKA11242.1"/>
    </source>
</evidence>
<dbReference type="AlphaFoldDB" id="A0A4U0SN49"/>
<organism evidence="1 2">
    <name type="scientific">Actinacidiphila oryziradicis</name>
    <dbReference type="NCBI Taxonomy" id="2571141"/>
    <lineage>
        <taxon>Bacteria</taxon>
        <taxon>Bacillati</taxon>
        <taxon>Actinomycetota</taxon>
        <taxon>Actinomycetes</taxon>
        <taxon>Kitasatosporales</taxon>
        <taxon>Streptomycetaceae</taxon>
        <taxon>Actinacidiphila</taxon>
    </lineage>
</organism>
<dbReference type="OrthoDB" id="5197650at2"/>
<dbReference type="RefSeq" id="WP_136723655.1">
    <property type="nucleotide sequence ID" value="NZ_SUMC01000009.1"/>
</dbReference>
<keyword evidence="2" id="KW-1185">Reference proteome</keyword>
<gene>
    <name evidence="1" type="ORF">FCI23_12905</name>
</gene>
<name>A0A4U0SN49_9ACTN</name>
<evidence type="ECO:0000313" key="2">
    <source>
        <dbReference type="Proteomes" id="UP000305778"/>
    </source>
</evidence>
<dbReference type="Proteomes" id="UP000305778">
    <property type="component" value="Unassembled WGS sequence"/>
</dbReference>
<accession>A0A4U0SN49</accession>